<dbReference type="PROSITE" id="PS50015">
    <property type="entry name" value="SAP_B"/>
    <property type="match status" value="4"/>
</dbReference>
<dbReference type="InterPro" id="IPR051428">
    <property type="entry name" value="Sphingo_Act-Surfact_Prot"/>
</dbReference>
<accession>A0AAV5TQG8</accession>
<evidence type="ECO:0000313" key="5">
    <source>
        <dbReference type="EMBL" id="GMS96249.1"/>
    </source>
</evidence>
<evidence type="ECO:0000256" key="1">
    <source>
        <dbReference type="ARBA" id="ARBA00023157"/>
    </source>
</evidence>
<evidence type="ECO:0000313" key="6">
    <source>
        <dbReference type="Proteomes" id="UP001432027"/>
    </source>
</evidence>
<feature type="non-terminal residue" evidence="5">
    <location>
        <position position="1"/>
    </location>
</feature>
<dbReference type="InterPro" id="IPR011001">
    <property type="entry name" value="Saposin-like"/>
</dbReference>
<proteinExistence type="predicted"/>
<dbReference type="PANTHER" id="PTHR11480:SF3">
    <property type="entry name" value="BCDNA.GH08312"/>
    <property type="match status" value="1"/>
</dbReference>
<dbReference type="SUPFAM" id="SSF47862">
    <property type="entry name" value="Saposin"/>
    <property type="match status" value="4"/>
</dbReference>
<feature type="domain" description="Saposin B-type" evidence="4">
    <location>
        <begin position="36"/>
        <end position="116"/>
    </location>
</feature>
<comment type="caution">
    <text evidence="5">The sequence shown here is derived from an EMBL/GenBank/DDBJ whole genome shotgun (WGS) entry which is preliminary data.</text>
</comment>
<dbReference type="InterPro" id="IPR008139">
    <property type="entry name" value="SaposinB_dom"/>
</dbReference>
<dbReference type="SMART" id="SM00741">
    <property type="entry name" value="SapB"/>
    <property type="match status" value="4"/>
</dbReference>
<feature type="domain" description="Saposin B-type" evidence="4">
    <location>
        <begin position="354"/>
        <end position="432"/>
    </location>
</feature>
<dbReference type="AlphaFoldDB" id="A0AAV5TQG8"/>
<evidence type="ECO:0000256" key="2">
    <source>
        <dbReference type="ARBA" id="ARBA00023180"/>
    </source>
</evidence>
<keyword evidence="1" id="KW-1015">Disulfide bond</keyword>
<dbReference type="Pfam" id="PF03489">
    <property type="entry name" value="SapB_2"/>
    <property type="match status" value="1"/>
</dbReference>
<feature type="domain" description="Saposin B-type" evidence="4">
    <location>
        <begin position="255"/>
        <end position="341"/>
    </location>
</feature>
<reference evidence="5" key="1">
    <citation type="submission" date="2023-10" db="EMBL/GenBank/DDBJ databases">
        <title>Genome assembly of Pristionchus species.</title>
        <authorList>
            <person name="Yoshida K."/>
            <person name="Sommer R.J."/>
        </authorList>
    </citation>
    <scope>NUCLEOTIDE SEQUENCE</scope>
    <source>
        <strain evidence="5">RS0144</strain>
    </source>
</reference>
<dbReference type="EMBL" id="BTSX01000004">
    <property type="protein sequence ID" value="GMS96249.1"/>
    <property type="molecule type" value="Genomic_DNA"/>
</dbReference>
<organism evidence="5 6">
    <name type="scientific">Pristionchus entomophagus</name>
    <dbReference type="NCBI Taxonomy" id="358040"/>
    <lineage>
        <taxon>Eukaryota</taxon>
        <taxon>Metazoa</taxon>
        <taxon>Ecdysozoa</taxon>
        <taxon>Nematoda</taxon>
        <taxon>Chromadorea</taxon>
        <taxon>Rhabditida</taxon>
        <taxon>Rhabditina</taxon>
        <taxon>Diplogasteromorpha</taxon>
        <taxon>Diplogasteroidea</taxon>
        <taxon>Neodiplogasteridae</taxon>
        <taxon>Pristionchus</taxon>
    </lineage>
</organism>
<keyword evidence="2" id="KW-0325">Glycoprotein</keyword>
<keyword evidence="3" id="KW-0732">Signal</keyword>
<feature type="chain" id="PRO_5043641283" description="Saposin B-type domain-containing protein" evidence="3">
    <location>
        <begin position="18"/>
        <end position="432"/>
    </location>
</feature>
<feature type="signal peptide" evidence="3">
    <location>
        <begin position="1"/>
        <end position="17"/>
    </location>
</feature>
<dbReference type="InterPro" id="IPR008138">
    <property type="entry name" value="SapB_2"/>
</dbReference>
<evidence type="ECO:0000259" key="4">
    <source>
        <dbReference type="PROSITE" id="PS50015"/>
    </source>
</evidence>
<sequence length="432" mass="48237">QMRSLLVVLALVAATLAYKDEMLSSNRIPEHTQEAFGNTCGECKSMVHRFIEAIDDPSKLAELKVLLSALCSQTGSYEMECKLIVSKIDVIIKKLEPYLRDEEAVCKKMHLCGNAKLTNFHRIGLLYLKSAMERIDGKDSTNDFICDECQLAAIELKKAIDDQNERAAVKAFISEKICKHIPKYQGACDLMLEEFLPEIWQELDALLANPKVACSQIGFCAKQAGLPFNKVSSKQTLSSFFKKSQHISIRSGDQLLISCFECKVLIDSLAYDLEEPEHYNEVANLLREAACHTSGLMPAHLVDGCDDFLKMYAPTVVYMTAFQLDPENVCTKYVKACDASSAMALRQLTQEEVESKKCDACKAFNAFLKYEITQPDFIPDLVAAFNGNVCSRARDFSALCENFSESYLPLFVKRVARLLETGAVCTKVAHVC</sequence>
<dbReference type="Proteomes" id="UP001432027">
    <property type="component" value="Unassembled WGS sequence"/>
</dbReference>
<dbReference type="Gene3D" id="1.10.225.10">
    <property type="entry name" value="Saposin-like"/>
    <property type="match status" value="4"/>
</dbReference>
<dbReference type="PANTHER" id="PTHR11480">
    <property type="entry name" value="SAPOSIN-RELATED"/>
    <property type="match status" value="1"/>
</dbReference>
<keyword evidence="6" id="KW-1185">Reference proteome</keyword>
<feature type="domain" description="Saposin B-type" evidence="4">
    <location>
        <begin position="142"/>
        <end position="224"/>
    </location>
</feature>
<evidence type="ECO:0000256" key="3">
    <source>
        <dbReference type="SAM" id="SignalP"/>
    </source>
</evidence>
<gene>
    <name evidence="5" type="ORF">PENTCL1PPCAC_18424</name>
</gene>
<name>A0AAV5TQG8_9BILA</name>
<protein>
    <recommendedName>
        <fullName evidence="4">Saposin B-type domain-containing protein</fullName>
    </recommendedName>
</protein>